<feature type="transmembrane region" description="Helical" evidence="6">
    <location>
        <begin position="532"/>
        <end position="553"/>
    </location>
</feature>
<feature type="transmembrane region" description="Helical" evidence="6">
    <location>
        <begin position="100"/>
        <end position="126"/>
    </location>
</feature>
<dbReference type="PANTHER" id="PTHR46795">
    <property type="entry name" value="ABC TRANSPORTER PERMEASE-RELATED-RELATED"/>
    <property type="match status" value="1"/>
</dbReference>
<dbReference type="Pfam" id="PF02687">
    <property type="entry name" value="FtsX"/>
    <property type="match status" value="1"/>
</dbReference>
<keyword evidence="2 6" id="KW-1003">Cell membrane</keyword>
<evidence type="ECO:0000259" key="7">
    <source>
        <dbReference type="Pfam" id="PF02687"/>
    </source>
</evidence>
<reference evidence="8" key="1">
    <citation type="submission" date="2023-03" db="EMBL/GenBank/DDBJ databases">
        <authorList>
            <person name="Shen W."/>
            <person name="Cai J."/>
        </authorList>
    </citation>
    <scope>NUCLEOTIDE SEQUENCE</scope>
    <source>
        <strain evidence="8">B226-2</strain>
    </source>
</reference>
<name>A0AAW8TVQ8_9ENTE</name>
<feature type="transmembrane region" description="Helical" evidence="6">
    <location>
        <begin position="284"/>
        <end position="305"/>
    </location>
</feature>
<keyword evidence="6" id="KW-0813">Transport</keyword>
<gene>
    <name evidence="8" type="ORF">P7H43_02985</name>
</gene>
<evidence type="ECO:0000256" key="6">
    <source>
        <dbReference type="PIRNR" id="PIRNR018968"/>
    </source>
</evidence>
<feature type="transmembrane region" description="Helical" evidence="6">
    <location>
        <begin position="54"/>
        <end position="79"/>
    </location>
</feature>
<sequence>MLLKLSISGIKARLRDYLVLFSGLLVASGIFYMFESLASNKAFLEANTTVSSVVIIFRLGSVLLAIITFVYILYANSFLLNMRQKEYGMFLMLGAKVKKIAQLIFLETFLVGFLATLMGSLVGIALTKGVSLILINQLQLSLTHFQPVSPKALLETIVFFSILFFLAAVFNARQIRKKTLLSLLKDGSTPAPGKRNLFGLLLQSLIGVGLLAAGYYLMSDLVRFQIAGIFGALFTILGGTFLIFHALLLVFVNGLKNRPNVAFRRLNNFTLSQLNFRLQDYSRVLSLVAMLFALALGALTVGIGFKNDIMKITKQSTAYDLVLNNAQAVSAGELSKLDITKEATYQQKSDGTTLYYNQADFDQEPLLITDYGVKGYQRVSGEELVKDFNKQDELRNLETPERQALNLQILNPSDFAALNLPTTELKVIQVEDFDASIPQLQKLVKINEKNNPGLNSEQGYTQRVVVYELFNSFYSGFEFMGFFLGIAFLTMLASCLMFKILSGASQDIQRYQMLQKIGARQKLLKGSIKKELGLLFLAPGIVGAIHVLFGLKMFTTLLQNPYNGIALPFALFGIIYAGYYLLTVKLYEKIVLPPLKK</sequence>
<evidence type="ECO:0000256" key="1">
    <source>
        <dbReference type="ARBA" id="ARBA00004651"/>
    </source>
</evidence>
<evidence type="ECO:0000313" key="8">
    <source>
        <dbReference type="EMBL" id="MDT2809461.1"/>
    </source>
</evidence>
<evidence type="ECO:0000313" key="9">
    <source>
        <dbReference type="Proteomes" id="UP001256711"/>
    </source>
</evidence>
<comment type="caution">
    <text evidence="8">The sequence shown here is derived from an EMBL/GenBank/DDBJ whole genome shotgun (WGS) entry which is preliminary data.</text>
</comment>
<comment type="similarity">
    <text evidence="6">Belongs to the ABC-4 integral membrane protein family.</text>
</comment>
<feature type="transmembrane region" description="Helical" evidence="6">
    <location>
        <begin position="17"/>
        <end position="34"/>
    </location>
</feature>
<evidence type="ECO:0000256" key="4">
    <source>
        <dbReference type="ARBA" id="ARBA00022989"/>
    </source>
</evidence>
<dbReference type="InterPro" id="IPR003838">
    <property type="entry name" value="ABC3_permease_C"/>
</dbReference>
<feature type="transmembrane region" description="Helical" evidence="6">
    <location>
        <begin position="152"/>
        <end position="172"/>
    </location>
</feature>
<protein>
    <submittedName>
        <fullName evidence="8">ABC transporter permease</fullName>
    </submittedName>
</protein>
<feature type="transmembrane region" description="Helical" evidence="6">
    <location>
        <begin position="479"/>
        <end position="501"/>
    </location>
</feature>
<dbReference type="GO" id="GO:0005886">
    <property type="term" value="C:plasma membrane"/>
    <property type="evidence" value="ECO:0007669"/>
    <property type="project" value="UniProtKB-SubCell"/>
</dbReference>
<dbReference type="AlphaFoldDB" id="A0AAW8TVQ8"/>
<dbReference type="GO" id="GO:0055085">
    <property type="term" value="P:transmembrane transport"/>
    <property type="evidence" value="ECO:0007669"/>
    <property type="project" value="UniProtKB-UniRule"/>
</dbReference>
<organism evidence="8 9">
    <name type="scientific">Enterococcus asini</name>
    <dbReference type="NCBI Taxonomy" id="57732"/>
    <lineage>
        <taxon>Bacteria</taxon>
        <taxon>Bacillati</taxon>
        <taxon>Bacillota</taxon>
        <taxon>Bacilli</taxon>
        <taxon>Lactobacillales</taxon>
        <taxon>Enterococcaceae</taxon>
        <taxon>Enterococcus</taxon>
    </lineage>
</organism>
<dbReference type="PIRSF" id="PIRSF018968">
    <property type="entry name" value="ABC_permease_BceB"/>
    <property type="match status" value="1"/>
</dbReference>
<dbReference type="EMBL" id="JARQBJ010000001">
    <property type="protein sequence ID" value="MDT2809461.1"/>
    <property type="molecule type" value="Genomic_DNA"/>
</dbReference>
<evidence type="ECO:0000256" key="3">
    <source>
        <dbReference type="ARBA" id="ARBA00022692"/>
    </source>
</evidence>
<keyword evidence="3 6" id="KW-0812">Transmembrane</keyword>
<evidence type="ECO:0000256" key="2">
    <source>
        <dbReference type="ARBA" id="ARBA00022475"/>
    </source>
</evidence>
<feature type="domain" description="ABC3 transporter permease C-terminal" evidence="7">
    <location>
        <begin position="61"/>
        <end position="179"/>
    </location>
</feature>
<feature type="transmembrane region" description="Helical" evidence="6">
    <location>
        <begin position="197"/>
        <end position="218"/>
    </location>
</feature>
<feature type="transmembrane region" description="Helical" evidence="6">
    <location>
        <begin position="565"/>
        <end position="587"/>
    </location>
</feature>
<feature type="transmembrane region" description="Helical" evidence="6">
    <location>
        <begin position="224"/>
        <end position="255"/>
    </location>
</feature>
<keyword evidence="4 6" id="KW-1133">Transmembrane helix</keyword>
<dbReference type="PANTHER" id="PTHR46795:SF3">
    <property type="entry name" value="ABC TRANSPORTER PERMEASE"/>
    <property type="match status" value="1"/>
</dbReference>
<keyword evidence="5 6" id="KW-0472">Membrane</keyword>
<dbReference type="InterPro" id="IPR052536">
    <property type="entry name" value="ABC-4_Integral_Memb_Prot"/>
</dbReference>
<accession>A0AAW8TVQ8</accession>
<evidence type="ECO:0000256" key="5">
    <source>
        <dbReference type="ARBA" id="ARBA00023136"/>
    </source>
</evidence>
<dbReference type="RefSeq" id="WP_270598317.1">
    <property type="nucleotide sequence ID" value="NZ_JAQESC010000006.1"/>
</dbReference>
<proteinExistence type="inferred from homology"/>
<dbReference type="Proteomes" id="UP001256711">
    <property type="component" value="Unassembled WGS sequence"/>
</dbReference>
<dbReference type="InterPro" id="IPR027022">
    <property type="entry name" value="ABC_permease_BceB-typ"/>
</dbReference>
<comment type="subcellular location">
    <subcellularLocation>
        <location evidence="1 6">Cell membrane</location>
        <topology evidence="1 6">Multi-pass membrane protein</topology>
    </subcellularLocation>
</comment>